<gene>
    <name evidence="2" type="ORF">PS900_00443</name>
</gene>
<protein>
    <submittedName>
        <fullName evidence="2">Uncharacterized protein</fullName>
    </submittedName>
</protein>
<evidence type="ECO:0000313" key="2">
    <source>
        <dbReference type="EMBL" id="VVO53913.1"/>
    </source>
</evidence>
<reference evidence="2 3" key="1">
    <citation type="submission" date="2019-09" db="EMBL/GenBank/DDBJ databases">
        <authorList>
            <person name="Chandra G."/>
            <person name="Truman W A."/>
        </authorList>
    </citation>
    <scope>NUCLEOTIDE SEQUENCE [LARGE SCALE GENOMIC DNA]</scope>
    <source>
        <strain evidence="2">PS900</strain>
    </source>
</reference>
<feature type="signal peptide" evidence="1">
    <location>
        <begin position="1"/>
        <end position="22"/>
    </location>
</feature>
<dbReference type="EMBL" id="CABVIE010000001">
    <property type="protein sequence ID" value="VVO53913.1"/>
    <property type="molecule type" value="Genomic_DNA"/>
</dbReference>
<dbReference type="AlphaFoldDB" id="A0A8H2RHC1"/>
<evidence type="ECO:0000256" key="1">
    <source>
        <dbReference type="SAM" id="SignalP"/>
    </source>
</evidence>
<name>A0A8H2RHC1_PSEFL</name>
<dbReference type="RefSeq" id="WP_150756841.1">
    <property type="nucleotide sequence ID" value="NZ_CABVIE010000001.1"/>
</dbReference>
<feature type="chain" id="PRO_5034652048" evidence="1">
    <location>
        <begin position="23"/>
        <end position="103"/>
    </location>
</feature>
<sequence length="103" mass="11273">MTFTTRPLICMALLLAPLSIFAATPKDTGAIELEIRNKTSYPINVFQGKWKGVVLPDERFQTQDFKDATLTFSTSTPEAVIRFVSLSTGKGCKAQTCVLITGN</sequence>
<keyword evidence="1" id="KW-0732">Signal</keyword>
<proteinExistence type="predicted"/>
<evidence type="ECO:0000313" key="3">
    <source>
        <dbReference type="Proteomes" id="UP000325723"/>
    </source>
</evidence>
<accession>A0A8H2RHC1</accession>
<comment type="caution">
    <text evidence="2">The sequence shown here is derived from an EMBL/GenBank/DDBJ whole genome shotgun (WGS) entry which is preliminary data.</text>
</comment>
<organism evidence="2 3">
    <name type="scientific">Pseudomonas fluorescens</name>
    <dbReference type="NCBI Taxonomy" id="294"/>
    <lineage>
        <taxon>Bacteria</taxon>
        <taxon>Pseudomonadati</taxon>
        <taxon>Pseudomonadota</taxon>
        <taxon>Gammaproteobacteria</taxon>
        <taxon>Pseudomonadales</taxon>
        <taxon>Pseudomonadaceae</taxon>
        <taxon>Pseudomonas</taxon>
    </lineage>
</organism>
<dbReference type="Proteomes" id="UP000325723">
    <property type="component" value="Unassembled WGS sequence"/>
</dbReference>